<protein>
    <submittedName>
        <fullName evidence="2">CUB domain-containing protein</fullName>
    </submittedName>
</protein>
<organism evidence="1 2">
    <name type="scientific">Macrostomum lignano</name>
    <dbReference type="NCBI Taxonomy" id="282301"/>
    <lineage>
        <taxon>Eukaryota</taxon>
        <taxon>Metazoa</taxon>
        <taxon>Spiralia</taxon>
        <taxon>Lophotrochozoa</taxon>
        <taxon>Platyhelminthes</taxon>
        <taxon>Rhabditophora</taxon>
        <taxon>Macrostomorpha</taxon>
        <taxon>Macrostomida</taxon>
        <taxon>Macrostomidae</taxon>
        <taxon>Macrostomum</taxon>
    </lineage>
</organism>
<keyword evidence="1" id="KW-1185">Reference proteome</keyword>
<dbReference type="WBParaSite" id="maker-uti_cns_0002397-snap-gene-0.8-mRNA-1">
    <property type="protein sequence ID" value="maker-uti_cns_0002397-snap-gene-0.8-mRNA-1"/>
    <property type="gene ID" value="maker-uti_cns_0002397-snap-gene-0.8"/>
</dbReference>
<reference evidence="2" key="1">
    <citation type="submission" date="2016-11" db="UniProtKB">
        <authorList>
            <consortium name="WormBaseParasite"/>
        </authorList>
    </citation>
    <scope>IDENTIFICATION</scope>
</reference>
<accession>A0A1I8GLB0</accession>
<evidence type="ECO:0000313" key="1">
    <source>
        <dbReference type="Proteomes" id="UP000095280"/>
    </source>
</evidence>
<dbReference type="AlphaFoldDB" id="A0A1I8GLB0"/>
<name>A0A1I8GLB0_9PLAT</name>
<sequence length="170" mass="18976">SSVYCSVNFYYKYNLSTAGSRLPCLFTLLSDTPAYDSFHFSFVNGSFGCQSDLEFATRRYRCLGGYNIDRGSFNPALSQTASIFHIIVTYFDEAGKRRFNCWLIEKTLTQLVSRMLLFDTAQCGLLFAADSRGVGDGPVYLEGIEESTVAAVFHNPELYPAEARMDSVLA</sequence>
<evidence type="ECO:0000313" key="2">
    <source>
        <dbReference type="WBParaSite" id="maker-uti_cns_0002397-snap-gene-0.8-mRNA-1"/>
    </source>
</evidence>
<proteinExistence type="predicted"/>
<dbReference type="Proteomes" id="UP000095280">
    <property type="component" value="Unplaced"/>
</dbReference>